<protein>
    <recommendedName>
        <fullName evidence="5">Pentatricopeptide repeat-containing protein</fullName>
    </recommendedName>
</protein>
<proteinExistence type="predicted"/>
<accession>A0AA88UK38</accession>
<reference evidence="3" key="1">
    <citation type="submission" date="2022-12" db="EMBL/GenBank/DDBJ databases">
        <title>Draft genome assemblies for two species of Escallonia (Escalloniales).</title>
        <authorList>
            <person name="Chanderbali A."/>
            <person name="Dervinis C."/>
            <person name="Anghel I."/>
            <person name="Soltis D."/>
            <person name="Soltis P."/>
            <person name="Zapata F."/>
        </authorList>
    </citation>
    <scope>NUCLEOTIDE SEQUENCE</scope>
    <source>
        <strain evidence="3">UCBG92.1500</strain>
        <tissue evidence="3">Leaf</tissue>
    </source>
</reference>
<dbReference type="EMBL" id="JAVXUO010001195">
    <property type="protein sequence ID" value="KAK2985036.1"/>
    <property type="molecule type" value="Genomic_DNA"/>
</dbReference>
<dbReference type="NCBIfam" id="TIGR00756">
    <property type="entry name" value="PPR"/>
    <property type="match status" value="1"/>
</dbReference>
<dbReference type="Pfam" id="PF01535">
    <property type="entry name" value="PPR"/>
    <property type="match status" value="1"/>
</dbReference>
<feature type="repeat" description="PPR" evidence="2">
    <location>
        <begin position="40"/>
        <end position="74"/>
    </location>
</feature>
<dbReference type="AlphaFoldDB" id="A0AA88UK38"/>
<evidence type="ECO:0000256" key="2">
    <source>
        <dbReference type="PROSITE-ProRule" id="PRU00708"/>
    </source>
</evidence>
<keyword evidence="4" id="KW-1185">Reference proteome</keyword>
<evidence type="ECO:0000256" key="1">
    <source>
        <dbReference type="ARBA" id="ARBA00022737"/>
    </source>
</evidence>
<evidence type="ECO:0008006" key="5">
    <source>
        <dbReference type="Google" id="ProtNLM"/>
    </source>
</evidence>
<sequence>MPQRRYSSRVVLWTFLFSRHSKFGLFNKDRTLSEIMPERNFGTHNAMLSGYVQCGRLSDAWRFFYGMKEKSVGLVDIDELGIARSAAKWLLEWDPLSALAHMVLCNMYAATGQHGD</sequence>
<gene>
    <name evidence="3" type="ORF">RJ640_016956</name>
</gene>
<dbReference type="Gene3D" id="1.25.40.10">
    <property type="entry name" value="Tetratricopeptide repeat domain"/>
    <property type="match status" value="1"/>
</dbReference>
<dbReference type="PROSITE" id="PS51375">
    <property type="entry name" value="PPR"/>
    <property type="match status" value="1"/>
</dbReference>
<evidence type="ECO:0000313" key="4">
    <source>
        <dbReference type="Proteomes" id="UP001187471"/>
    </source>
</evidence>
<dbReference type="InterPro" id="IPR002885">
    <property type="entry name" value="PPR_rpt"/>
</dbReference>
<organism evidence="3 4">
    <name type="scientific">Escallonia rubra</name>
    <dbReference type="NCBI Taxonomy" id="112253"/>
    <lineage>
        <taxon>Eukaryota</taxon>
        <taxon>Viridiplantae</taxon>
        <taxon>Streptophyta</taxon>
        <taxon>Embryophyta</taxon>
        <taxon>Tracheophyta</taxon>
        <taxon>Spermatophyta</taxon>
        <taxon>Magnoliopsida</taxon>
        <taxon>eudicotyledons</taxon>
        <taxon>Gunneridae</taxon>
        <taxon>Pentapetalae</taxon>
        <taxon>asterids</taxon>
        <taxon>campanulids</taxon>
        <taxon>Escalloniales</taxon>
        <taxon>Escalloniaceae</taxon>
        <taxon>Escallonia</taxon>
    </lineage>
</organism>
<dbReference type="InterPro" id="IPR011990">
    <property type="entry name" value="TPR-like_helical_dom_sf"/>
</dbReference>
<keyword evidence="1" id="KW-0677">Repeat</keyword>
<dbReference type="Proteomes" id="UP001187471">
    <property type="component" value="Unassembled WGS sequence"/>
</dbReference>
<evidence type="ECO:0000313" key="3">
    <source>
        <dbReference type="EMBL" id="KAK2985036.1"/>
    </source>
</evidence>
<comment type="caution">
    <text evidence="3">The sequence shown here is derived from an EMBL/GenBank/DDBJ whole genome shotgun (WGS) entry which is preliminary data.</text>
</comment>
<name>A0AA88UK38_9ASTE</name>